<dbReference type="Proteomes" id="UP000318103">
    <property type="component" value="Unassembled WGS sequence"/>
</dbReference>
<proteinExistence type="predicted"/>
<keyword evidence="4" id="KW-1185">Reference proteome</keyword>
<dbReference type="OrthoDB" id="764352at2"/>
<dbReference type="STRING" id="164348.BFF78_35160"/>
<organism evidence="3 4">
    <name type="scientific">Streptomyces puniciscabiei</name>
    <dbReference type="NCBI Taxonomy" id="164348"/>
    <lineage>
        <taxon>Bacteria</taxon>
        <taxon>Bacillati</taxon>
        <taxon>Actinomycetota</taxon>
        <taxon>Actinomycetes</taxon>
        <taxon>Kitasatosporales</taxon>
        <taxon>Streptomycetaceae</taxon>
        <taxon>Streptomyces</taxon>
    </lineage>
</organism>
<evidence type="ECO:0000256" key="1">
    <source>
        <dbReference type="ARBA" id="ARBA00022679"/>
    </source>
</evidence>
<comment type="caution">
    <text evidence="3">The sequence shown here is derived from an EMBL/GenBank/DDBJ whole genome shotgun (WGS) entry which is preliminary data.</text>
</comment>
<dbReference type="InterPro" id="IPR010610">
    <property type="entry name" value="EryCIII-like_C"/>
</dbReference>
<dbReference type="PANTHER" id="PTHR48050:SF13">
    <property type="entry name" value="STEROL 3-BETA-GLUCOSYLTRANSFERASE UGT80A2"/>
    <property type="match status" value="1"/>
</dbReference>
<name>A0A542UNC0_9ACTN</name>
<dbReference type="InterPro" id="IPR050426">
    <property type="entry name" value="Glycosyltransferase_28"/>
</dbReference>
<dbReference type="Gene3D" id="3.40.50.2000">
    <property type="entry name" value="Glycogen Phosphorylase B"/>
    <property type="match status" value="2"/>
</dbReference>
<sequence length="393" mass="40997">MSAFLFVVPPLTGHVNPAVGVAARLAAHGHRVAWVCADPALVRRLAGADAEVFGCAGPVPGAEGAVRPPDLRGAEALKFLWEWYLLPLADAMAPGARAAAEAFRPDVVVADQQAFAGALVAERLGLPWATSATTSAEFTGAYDGLPKIADWLRDRLTELRTRIGDPSGTTDPRSSPHLLLIFSTPELIGPPAPLAPHIHYVGPSLAGRPAGPGFPWELLDQPRAKVLVTLGTANADAGGRFLAECLTALRERADRVQAVIADPGGALVVPPGDKDVLVLPCVPQLALLERMDAVVCHAGHNTVCEALWHGVPLVVAPIRDDQPVVAGQVVDAGAGVRVRFGRVRADRLGAALDTVLTDPGHRAAAARIRSAFRAAGGARAAAAHLERLAAESR</sequence>
<dbReference type="InterPro" id="IPR002213">
    <property type="entry name" value="UDP_glucos_trans"/>
</dbReference>
<evidence type="ECO:0000259" key="2">
    <source>
        <dbReference type="Pfam" id="PF06722"/>
    </source>
</evidence>
<dbReference type="GO" id="GO:0016758">
    <property type="term" value="F:hexosyltransferase activity"/>
    <property type="evidence" value="ECO:0007669"/>
    <property type="project" value="UniProtKB-ARBA"/>
</dbReference>
<protein>
    <submittedName>
        <fullName evidence="3">MGT family glycosyltransferase</fullName>
    </submittedName>
</protein>
<evidence type="ECO:0000313" key="4">
    <source>
        <dbReference type="Proteomes" id="UP000318103"/>
    </source>
</evidence>
<dbReference type="SUPFAM" id="SSF53756">
    <property type="entry name" value="UDP-Glycosyltransferase/glycogen phosphorylase"/>
    <property type="match status" value="1"/>
</dbReference>
<dbReference type="RefSeq" id="WP_055707523.1">
    <property type="nucleotide sequence ID" value="NZ_JBPJFI010000001.1"/>
</dbReference>
<dbReference type="GO" id="GO:0008194">
    <property type="term" value="F:UDP-glycosyltransferase activity"/>
    <property type="evidence" value="ECO:0007669"/>
    <property type="project" value="InterPro"/>
</dbReference>
<feature type="domain" description="Erythromycin biosynthesis protein CIII-like C-terminal" evidence="2">
    <location>
        <begin position="276"/>
        <end position="372"/>
    </location>
</feature>
<accession>A0A542UNC0</accession>
<evidence type="ECO:0000313" key="3">
    <source>
        <dbReference type="EMBL" id="TQL00602.1"/>
    </source>
</evidence>
<keyword evidence="1 3" id="KW-0808">Transferase</keyword>
<dbReference type="CDD" id="cd03784">
    <property type="entry name" value="GT1_Gtf-like"/>
    <property type="match status" value="1"/>
</dbReference>
<reference evidence="3 4" key="1">
    <citation type="submission" date="2019-06" db="EMBL/GenBank/DDBJ databases">
        <title>Sequencing the genomes of 1000 actinobacteria strains.</title>
        <authorList>
            <person name="Klenk H.-P."/>
        </authorList>
    </citation>
    <scope>NUCLEOTIDE SEQUENCE [LARGE SCALE GENOMIC DNA]</scope>
    <source>
        <strain evidence="3 4">DSM 41929</strain>
    </source>
</reference>
<dbReference type="Pfam" id="PF06722">
    <property type="entry name" value="EryCIII-like_C"/>
    <property type="match status" value="1"/>
</dbReference>
<dbReference type="GO" id="GO:0017000">
    <property type="term" value="P:antibiotic biosynthetic process"/>
    <property type="evidence" value="ECO:0007669"/>
    <property type="project" value="UniProtKB-ARBA"/>
</dbReference>
<dbReference type="AlphaFoldDB" id="A0A542UNC0"/>
<dbReference type="EMBL" id="VFNX01000001">
    <property type="protein sequence ID" value="TQL00602.1"/>
    <property type="molecule type" value="Genomic_DNA"/>
</dbReference>
<dbReference type="PANTHER" id="PTHR48050">
    <property type="entry name" value="STEROL 3-BETA-GLUCOSYLTRANSFERASE"/>
    <property type="match status" value="1"/>
</dbReference>
<gene>
    <name evidence="3" type="ORF">FB563_5705</name>
</gene>